<dbReference type="OrthoDB" id="1431247at2759"/>
<sequence length="272" mass="30813">MRRAEIPSRPYGLLDRGAVGGGYDDDYDESPSVTPIMFPLDYADEIIEHERPMAPEPWTPRQSSDESLGPATPPELTALDDLWRDVREAKERGFKKPVVVPGGGVGVATSSRHHPLPTPPPLALPPPQHIQNPHSHSRSHPNKKDTNVIFRESSDGRTVTAIFAMDGVRKEDMHVSFHPYNLTVTWHTITIVDEDEGERVIRERIEKHYSHSIPLPEGTKFEEVRASKDARRLTLKYPSMRMAQPRTERRPVDRTRRTDSSKSAEQRLLTNA</sequence>
<feature type="region of interest" description="Disordered" evidence="1">
    <location>
        <begin position="238"/>
        <end position="272"/>
    </location>
</feature>
<dbReference type="Proteomes" id="UP000027265">
    <property type="component" value="Unassembled WGS sequence"/>
</dbReference>
<dbReference type="STRING" id="933084.A0A067PZ68"/>
<evidence type="ECO:0000259" key="2">
    <source>
        <dbReference type="Pfam" id="PF00011"/>
    </source>
</evidence>
<dbReference type="InterPro" id="IPR002068">
    <property type="entry name" value="A-crystallin/Hsp20_dom"/>
</dbReference>
<dbReference type="HOGENOM" id="CLU_063896_0_0_1"/>
<dbReference type="Pfam" id="PF00011">
    <property type="entry name" value="HSP20"/>
    <property type="match status" value="1"/>
</dbReference>
<feature type="compositionally biased region" description="Basic and acidic residues" evidence="1">
    <location>
        <begin position="246"/>
        <end position="265"/>
    </location>
</feature>
<feature type="region of interest" description="Disordered" evidence="1">
    <location>
        <begin position="54"/>
        <end position="77"/>
    </location>
</feature>
<dbReference type="EMBL" id="KL197716">
    <property type="protein sequence ID" value="KDQ59190.1"/>
    <property type="molecule type" value="Genomic_DNA"/>
</dbReference>
<dbReference type="SUPFAM" id="SSF49764">
    <property type="entry name" value="HSP20-like chaperones"/>
    <property type="match status" value="1"/>
</dbReference>
<evidence type="ECO:0000256" key="1">
    <source>
        <dbReference type="SAM" id="MobiDB-lite"/>
    </source>
</evidence>
<proteinExistence type="predicted"/>
<protein>
    <recommendedName>
        <fullName evidence="2">SHSP domain-containing protein</fullName>
    </recommendedName>
</protein>
<feature type="region of interest" description="Disordered" evidence="1">
    <location>
        <begin position="107"/>
        <end position="144"/>
    </location>
</feature>
<feature type="region of interest" description="Disordered" evidence="1">
    <location>
        <begin position="1"/>
        <end position="32"/>
    </location>
</feature>
<feature type="domain" description="SHSP" evidence="2">
    <location>
        <begin position="162"/>
        <end position="249"/>
    </location>
</feature>
<dbReference type="InterPro" id="IPR008978">
    <property type="entry name" value="HSP20-like_chaperone"/>
</dbReference>
<dbReference type="AlphaFoldDB" id="A0A067PZ68"/>
<dbReference type="CDD" id="cd06464">
    <property type="entry name" value="ACD_sHsps-like"/>
    <property type="match status" value="1"/>
</dbReference>
<evidence type="ECO:0000313" key="4">
    <source>
        <dbReference type="Proteomes" id="UP000027265"/>
    </source>
</evidence>
<accession>A0A067PZ68</accession>
<feature type="compositionally biased region" description="Pro residues" evidence="1">
    <location>
        <begin position="116"/>
        <end position="128"/>
    </location>
</feature>
<dbReference type="InParanoid" id="A0A067PZ68"/>
<dbReference type="Gene3D" id="2.60.40.790">
    <property type="match status" value="1"/>
</dbReference>
<keyword evidence="4" id="KW-1185">Reference proteome</keyword>
<reference evidence="4" key="1">
    <citation type="journal article" date="2014" name="Proc. Natl. Acad. Sci. U.S.A.">
        <title>Extensive sampling of basidiomycete genomes demonstrates inadequacy of the white-rot/brown-rot paradigm for wood decay fungi.</title>
        <authorList>
            <person name="Riley R."/>
            <person name="Salamov A.A."/>
            <person name="Brown D.W."/>
            <person name="Nagy L.G."/>
            <person name="Floudas D."/>
            <person name="Held B.W."/>
            <person name="Levasseur A."/>
            <person name="Lombard V."/>
            <person name="Morin E."/>
            <person name="Otillar R."/>
            <person name="Lindquist E.A."/>
            <person name="Sun H."/>
            <person name="LaButti K.M."/>
            <person name="Schmutz J."/>
            <person name="Jabbour D."/>
            <person name="Luo H."/>
            <person name="Baker S.E."/>
            <person name="Pisabarro A.G."/>
            <person name="Walton J.D."/>
            <person name="Blanchette R.A."/>
            <person name="Henrissat B."/>
            <person name="Martin F."/>
            <person name="Cullen D."/>
            <person name="Hibbett D.S."/>
            <person name="Grigoriev I.V."/>
        </authorList>
    </citation>
    <scope>NUCLEOTIDE SEQUENCE [LARGE SCALE GENOMIC DNA]</scope>
    <source>
        <strain evidence="4">MUCL 33604</strain>
    </source>
</reference>
<name>A0A067PZ68_9AGAM</name>
<gene>
    <name evidence="3" type="ORF">JAAARDRAFT_33917</name>
</gene>
<organism evidence="3 4">
    <name type="scientific">Jaapia argillacea MUCL 33604</name>
    <dbReference type="NCBI Taxonomy" id="933084"/>
    <lineage>
        <taxon>Eukaryota</taxon>
        <taxon>Fungi</taxon>
        <taxon>Dikarya</taxon>
        <taxon>Basidiomycota</taxon>
        <taxon>Agaricomycotina</taxon>
        <taxon>Agaricomycetes</taxon>
        <taxon>Agaricomycetidae</taxon>
        <taxon>Jaapiales</taxon>
        <taxon>Jaapiaceae</taxon>
        <taxon>Jaapia</taxon>
    </lineage>
</organism>
<evidence type="ECO:0000313" key="3">
    <source>
        <dbReference type="EMBL" id="KDQ59190.1"/>
    </source>
</evidence>